<sequence length="95" mass="10728">MAKSKTTPQQEQQLSSELARLIVAEVRTAFTAYSAALKAVTDGNTNNLRATARDLIELIELERAQREKADARLHEQMNALKELHGLEQQRENLLQ</sequence>
<accession>A0ACD4D519</accession>
<keyword evidence="2" id="KW-1185">Reference proteome</keyword>
<proteinExistence type="predicted"/>
<organism evidence="1 2">
    <name type="scientific">Phyllobacterium zundukense</name>
    <dbReference type="NCBI Taxonomy" id="1867719"/>
    <lineage>
        <taxon>Bacteria</taxon>
        <taxon>Pseudomonadati</taxon>
        <taxon>Pseudomonadota</taxon>
        <taxon>Alphaproteobacteria</taxon>
        <taxon>Hyphomicrobiales</taxon>
        <taxon>Phyllobacteriaceae</taxon>
        <taxon>Phyllobacterium</taxon>
    </lineage>
</organism>
<gene>
    <name evidence="1" type="ORF">N8E88_31375</name>
</gene>
<name>A0ACD4D519_9HYPH</name>
<reference evidence="1" key="1">
    <citation type="submission" date="2022-09" db="EMBL/GenBank/DDBJ databases">
        <title>Interaction between co-microsymbionts with complementary sets of symbiotic genes in legume-rhizobium systems.</title>
        <authorList>
            <person name="Safronova V."/>
            <person name="Sazanova A."/>
            <person name="Afonin A."/>
            <person name="Chirak E."/>
        </authorList>
    </citation>
    <scope>NUCLEOTIDE SEQUENCE</scope>
    <source>
        <strain evidence="1">A18/3m</strain>
    </source>
</reference>
<dbReference type="Proteomes" id="UP001061991">
    <property type="component" value="Chromosome"/>
</dbReference>
<evidence type="ECO:0000313" key="1">
    <source>
        <dbReference type="EMBL" id="UXN60905.1"/>
    </source>
</evidence>
<protein>
    <submittedName>
        <fullName evidence="1">Uncharacterized protein</fullName>
    </submittedName>
</protein>
<evidence type="ECO:0000313" key="2">
    <source>
        <dbReference type="Proteomes" id="UP001061991"/>
    </source>
</evidence>
<dbReference type="EMBL" id="CP104973">
    <property type="protein sequence ID" value="UXN60905.1"/>
    <property type="molecule type" value="Genomic_DNA"/>
</dbReference>